<proteinExistence type="inferred from homology"/>
<evidence type="ECO:0000313" key="19">
    <source>
        <dbReference type="EMBL" id="GGE65531.1"/>
    </source>
</evidence>
<dbReference type="GO" id="GO:0050380">
    <property type="term" value="F:undecaprenyl-diphosphatase activity"/>
    <property type="evidence" value="ECO:0007669"/>
    <property type="project" value="UniProtKB-UniRule"/>
</dbReference>
<sequence length="331" mass="35961">MTIFEAVLLGAIQGLFMFIPVSSSSHLVLTQNWLAESGSALPSPDTPEMILFNLLVHLGTMVSVVVVMWQPLKRLISGTVRELKLFARRKTLRHLIHLRLMLLGVVTTGVTGVLGLLVRAYGTDAFATPWIVAVLLLITGAILWWSDSVKTTWRGAAQMTLWVAVLIGLAQAAALFPGLSRSGLTIAMALALGMHRKIAAQFSFFVAIPTIVAATGVQSLELLTHEGGFFISWQAYTVAFVVAAVIGAAALWAVLRLLYKGYFRVFAVYVVALAAFVLIYQPTFDEDAVVDQLPVEEEQAAQEAGEEISQEELRDESPEGPQEEPQDAGAR</sequence>
<dbReference type="GO" id="GO:0009252">
    <property type="term" value="P:peptidoglycan biosynthetic process"/>
    <property type="evidence" value="ECO:0007669"/>
    <property type="project" value="UniProtKB-KW"/>
</dbReference>
<keyword evidence="13 17" id="KW-0961">Cell wall biogenesis/degradation</keyword>
<evidence type="ECO:0000256" key="18">
    <source>
        <dbReference type="SAM" id="MobiDB-lite"/>
    </source>
</evidence>
<comment type="function">
    <text evidence="17">Catalyzes the dephosphorylation of undecaprenyl diphosphate (UPP). Confers resistance to bacitracin.</text>
</comment>
<evidence type="ECO:0000256" key="4">
    <source>
        <dbReference type="ARBA" id="ARBA00021581"/>
    </source>
</evidence>
<evidence type="ECO:0000256" key="9">
    <source>
        <dbReference type="ARBA" id="ARBA00022984"/>
    </source>
</evidence>
<evidence type="ECO:0000313" key="20">
    <source>
        <dbReference type="Proteomes" id="UP000633136"/>
    </source>
</evidence>
<dbReference type="HAMAP" id="MF_01006">
    <property type="entry name" value="Undec_diphosphatase"/>
    <property type="match status" value="1"/>
</dbReference>
<dbReference type="GO" id="GO:0005886">
    <property type="term" value="C:plasma membrane"/>
    <property type="evidence" value="ECO:0007669"/>
    <property type="project" value="UniProtKB-SubCell"/>
</dbReference>
<dbReference type="Proteomes" id="UP000633136">
    <property type="component" value="Unassembled WGS sequence"/>
</dbReference>
<keyword evidence="7 17" id="KW-0378">Hydrolase</keyword>
<dbReference type="EMBL" id="BMIS01000004">
    <property type="protein sequence ID" value="GGE65531.1"/>
    <property type="molecule type" value="Genomic_DNA"/>
</dbReference>
<gene>
    <name evidence="17 19" type="primary">uppP</name>
    <name evidence="19" type="ORF">GCM10011401_10960</name>
</gene>
<keyword evidence="5 17" id="KW-1003">Cell membrane</keyword>
<dbReference type="PANTHER" id="PTHR30622:SF2">
    <property type="entry name" value="UNDECAPRENYL-DIPHOSPHATASE"/>
    <property type="match status" value="1"/>
</dbReference>
<keyword evidence="6 17" id="KW-0812">Transmembrane</keyword>
<protein>
    <recommendedName>
        <fullName evidence="4 17">Undecaprenyl-diphosphatase</fullName>
        <ecNumber evidence="3 17">3.6.1.27</ecNumber>
    </recommendedName>
    <alternativeName>
        <fullName evidence="15 17">Bacitracin resistance protein</fullName>
    </alternativeName>
    <alternativeName>
        <fullName evidence="14 17">Undecaprenyl pyrophosphate phosphatase</fullName>
    </alternativeName>
</protein>
<dbReference type="EC" id="3.6.1.27" evidence="3 17"/>
<keyword evidence="9 17" id="KW-0573">Peptidoglycan synthesis</keyword>
<feature type="transmembrane region" description="Helical" evidence="17">
    <location>
        <begin position="199"/>
        <end position="223"/>
    </location>
</feature>
<feature type="transmembrane region" description="Helical" evidence="17">
    <location>
        <begin position="235"/>
        <end position="255"/>
    </location>
</feature>
<evidence type="ECO:0000256" key="15">
    <source>
        <dbReference type="ARBA" id="ARBA00032932"/>
    </source>
</evidence>
<evidence type="ECO:0000256" key="16">
    <source>
        <dbReference type="ARBA" id="ARBA00047594"/>
    </source>
</evidence>
<feature type="transmembrane region" description="Helical" evidence="17">
    <location>
        <begin position="98"/>
        <end position="121"/>
    </location>
</feature>
<evidence type="ECO:0000256" key="2">
    <source>
        <dbReference type="ARBA" id="ARBA00010621"/>
    </source>
</evidence>
<evidence type="ECO:0000256" key="5">
    <source>
        <dbReference type="ARBA" id="ARBA00022475"/>
    </source>
</evidence>
<feature type="transmembrane region" description="Helical" evidence="17">
    <location>
        <begin position="127"/>
        <end position="147"/>
    </location>
</feature>
<evidence type="ECO:0000256" key="7">
    <source>
        <dbReference type="ARBA" id="ARBA00022801"/>
    </source>
</evidence>
<dbReference type="RefSeq" id="WP_268234656.1">
    <property type="nucleotide sequence ID" value="NZ_BMIS01000004.1"/>
</dbReference>
<evidence type="ECO:0000256" key="13">
    <source>
        <dbReference type="ARBA" id="ARBA00023316"/>
    </source>
</evidence>
<dbReference type="GO" id="GO:0071555">
    <property type="term" value="P:cell wall organization"/>
    <property type="evidence" value="ECO:0007669"/>
    <property type="project" value="UniProtKB-KW"/>
</dbReference>
<comment type="catalytic activity">
    <reaction evidence="16 17">
        <text>di-trans,octa-cis-undecaprenyl diphosphate + H2O = di-trans,octa-cis-undecaprenyl phosphate + phosphate + H(+)</text>
        <dbReference type="Rhea" id="RHEA:28094"/>
        <dbReference type="ChEBI" id="CHEBI:15377"/>
        <dbReference type="ChEBI" id="CHEBI:15378"/>
        <dbReference type="ChEBI" id="CHEBI:43474"/>
        <dbReference type="ChEBI" id="CHEBI:58405"/>
        <dbReference type="ChEBI" id="CHEBI:60392"/>
        <dbReference type="EC" id="3.6.1.27"/>
    </reaction>
</comment>
<comment type="subcellular location">
    <subcellularLocation>
        <location evidence="1 17">Cell membrane</location>
        <topology evidence="1 17">Multi-pass membrane protein</topology>
    </subcellularLocation>
</comment>
<evidence type="ECO:0000256" key="1">
    <source>
        <dbReference type="ARBA" id="ARBA00004651"/>
    </source>
</evidence>
<keyword evidence="10 17" id="KW-1133">Transmembrane helix</keyword>
<accession>A0A917ARW1</accession>
<evidence type="ECO:0000256" key="6">
    <source>
        <dbReference type="ARBA" id="ARBA00022692"/>
    </source>
</evidence>
<keyword evidence="11 17" id="KW-0472">Membrane</keyword>
<evidence type="ECO:0000256" key="11">
    <source>
        <dbReference type="ARBA" id="ARBA00023136"/>
    </source>
</evidence>
<evidence type="ECO:0000256" key="3">
    <source>
        <dbReference type="ARBA" id="ARBA00012374"/>
    </source>
</evidence>
<feature type="region of interest" description="Disordered" evidence="18">
    <location>
        <begin position="295"/>
        <end position="331"/>
    </location>
</feature>
<evidence type="ECO:0000256" key="17">
    <source>
        <dbReference type="HAMAP-Rule" id="MF_01006"/>
    </source>
</evidence>
<evidence type="ECO:0000256" key="8">
    <source>
        <dbReference type="ARBA" id="ARBA00022960"/>
    </source>
</evidence>
<feature type="transmembrane region" description="Helical" evidence="17">
    <location>
        <begin position="49"/>
        <end position="69"/>
    </location>
</feature>
<name>A0A917ARW1_9MICC</name>
<evidence type="ECO:0000256" key="10">
    <source>
        <dbReference type="ARBA" id="ARBA00022989"/>
    </source>
</evidence>
<keyword evidence="12 17" id="KW-0046">Antibiotic resistance</keyword>
<keyword evidence="20" id="KW-1185">Reference proteome</keyword>
<dbReference type="GO" id="GO:0046677">
    <property type="term" value="P:response to antibiotic"/>
    <property type="evidence" value="ECO:0007669"/>
    <property type="project" value="UniProtKB-UniRule"/>
</dbReference>
<comment type="caution">
    <text evidence="19">The sequence shown here is derived from an EMBL/GenBank/DDBJ whole genome shotgun (WGS) entry which is preliminary data.</text>
</comment>
<keyword evidence="8 17" id="KW-0133">Cell shape</keyword>
<comment type="miscellaneous">
    <text evidence="17">Bacitracin is thought to be involved in the inhibition of peptidoglycan synthesis by sequestering undecaprenyl diphosphate, thereby reducing the pool of lipid carrier available.</text>
</comment>
<dbReference type="AlphaFoldDB" id="A0A917ARW1"/>
<organism evidence="19 20">
    <name type="scientific">Nesterenkonia cremea</name>
    <dbReference type="NCBI Taxonomy" id="1882340"/>
    <lineage>
        <taxon>Bacteria</taxon>
        <taxon>Bacillati</taxon>
        <taxon>Actinomycetota</taxon>
        <taxon>Actinomycetes</taxon>
        <taxon>Micrococcales</taxon>
        <taxon>Micrococcaceae</taxon>
        <taxon>Nesterenkonia</taxon>
    </lineage>
</organism>
<dbReference type="PANTHER" id="PTHR30622">
    <property type="entry name" value="UNDECAPRENYL-DIPHOSPHATASE"/>
    <property type="match status" value="1"/>
</dbReference>
<reference evidence="19" key="2">
    <citation type="submission" date="2020-09" db="EMBL/GenBank/DDBJ databases">
        <authorList>
            <person name="Sun Q."/>
            <person name="Zhou Y."/>
        </authorList>
    </citation>
    <scope>NUCLEOTIDE SEQUENCE</scope>
    <source>
        <strain evidence="19">CGMCC 1.15388</strain>
    </source>
</reference>
<dbReference type="Pfam" id="PF02673">
    <property type="entry name" value="BacA"/>
    <property type="match status" value="1"/>
</dbReference>
<dbReference type="InterPro" id="IPR003824">
    <property type="entry name" value="UppP"/>
</dbReference>
<comment type="similarity">
    <text evidence="2 17">Belongs to the UppP family.</text>
</comment>
<feature type="compositionally biased region" description="Acidic residues" evidence="18">
    <location>
        <begin position="321"/>
        <end position="331"/>
    </location>
</feature>
<reference evidence="19" key="1">
    <citation type="journal article" date="2014" name="Int. J. Syst. Evol. Microbiol.">
        <title>Complete genome sequence of Corynebacterium casei LMG S-19264T (=DSM 44701T), isolated from a smear-ripened cheese.</title>
        <authorList>
            <consortium name="US DOE Joint Genome Institute (JGI-PGF)"/>
            <person name="Walter F."/>
            <person name="Albersmeier A."/>
            <person name="Kalinowski J."/>
            <person name="Ruckert C."/>
        </authorList>
    </citation>
    <scope>NUCLEOTIDE SEQUENCE</scope>
    <source>
        <strain evidence="19">CGMCC 1.15388</strain>
    </source>
</reference>
<feature type="compositionally biased region" description="Acidic residues" evidence="18">
    <location>
        <begin position="295"/>
        <end position="310"/>
    </location>
</feature>
<feature type="transmembrane region" description="Helical" evidence="17">
    <location>
        <begin position="261"/>
        <end position="280"/>
    </location>
</feature>
<evidence type="ECO:0000256" key="12">
    <source>
        <dbReference type="ARBA" id="ARBA00023251"/>
    </source>
</evidence>
<dbReference type="GO" id="GO:0008360">
    <property type="term" value="P:regulation of cell shape"/>
    <property type="evidence" value="ECO:0007669"/>
    <property type="project" value="UniProtKB-KW"/>
</dbReference>
<evidence type="ECO:0000256" key="14">
    <source>
        <dbReference type="ARBA" id="ARBA00032707"/>
    </source>
</evidence>